<feature type="domain" description="Transcription factor IIIC subunit Tfc1/Sfc1 triple barrel" evidence="7">
    <location>
        <begin position="25"/>
        <end position="169"/>
    </location>
</feature>
<dbReference type="GO" id="GO:0000127">
    <property type="term" value="C:transcription factor TFIIIC complex"/>
    <property type="evidence" value="ECO:0007669"/>
    <property type="project" value="InterPro"/>
</dbReference>
<dbReference type="GO" id="GO:0005634">
    <property type="term" value="C:nucleus"/>
    <property type="evidence" value="ECO:0007669"/>
    <property type="project" value="UniProtKB-SubCell"/>
</dbReference>
<proteinExistence type="predicted"/>
<feature type="domain" description="Transcription factor IIIC subunit 5 HTH" evidence="6">
    <location>
        <begin position="209"/>
        <end position="359"/>
    </location>
</feature>
<dbReference type="Proteomes" id="UP000756346">
    <property type="component" value="Unassembled WGS sequence"/>
</dbReference>
<feature type="compositionally biased region" description="Low complexity" evidence="5">
    <location>
        <begin position="536"/>
        <end position="556"/>
    </location>
</feature>
<keyword evidence="3" id="KW-0804">Transcription</keyword>
<dbReference type="AlphaFoldDB" id="A0A9P8Y9R8"/>
<evidence type="ECO:0000256" key="4">
    <source>
        <dbReference type="ARBA" id="ARBA00023242"/>
    </source>
</evidence>
<comment type="caution">
    <text evidence="8">The sequence shown here is derived from an EMBL/GenBank/DDBJ whole genome shotgun (WGS) entry which is preliminary data.</text>
</comment>
<dbReference type="PANTHER" id="PTHR13230">
    <property type="entry name" value="GENERAL TRANSCRIPTION FACTOR IIIC, POLYPEPTIDE 5"/>
    <property type="match status" value="1"/>
</dbReference>
<feature type="compositionally biased region" description="Basic and acidic residues" evidence="5">
    <location>
        <begin position="521"/>
        <end position="532"/>
    </location>
</feature>
<evidence type="ECO:0000256" key="2">
    <source>
        <dbReference type="ARBA" id="ARBA00023125"/>
    </source>
</evidence>
<dbReference type="PANTHER" id="PTHR13230:SF5">
    <property type="entry name" value="GENERAL TRANSCRIPTION FACTOR 3C POLYPEPTIDE 5"/>
    <property type="match status" value="1"/>
</dbReference>
<gene>
    <name evidence="8" type="ORF">B0I36DRAFT_362055</name>
</gene>
<accession>A0A9P8Y9R8</accession>
<evidence type="ECO:0000259" key="6">
    <source>
        <dbReference type="Pfam" id="PF09734"/>
    </source>
</evidence>
<keyword evidence="9" id="KW-1185">Reference proteome</keyword>
<dbReference type="RefSeq" id="XP_046014212.1">
    <property type="nucleotide sequence ID" value="XM_046158587.1"/>
</dbReference>
<feature type="compositionally biased region" description="Basic and acidic residues" evidence="5">
    <location>
        <begin position="129"/>
        <end position="139"/>
    </location>
</feature>
<dbReference type="GO" id="GO:0001002">
    <property type="term" value="F:RNA polymerase III type 1 promoter sequence-specific DNA binding"/>
    <property type="evidence" value="ECO:0007669"/>
    <property type="project" value="TreeGrafter"/>
</dbReference>
<feature type="region of interest" description="Disordered" evidence="5">
    <location>
        <begin position="520"/>
        <end position="682"/>
    </location>
</feature>
<feature type="compositionally biased region" description="Acidic residues" evidence="5">
    <location>
        <begin position="590"/>
        <end position="633"/>
    </location>
</feature>
<evidence type="ECO:0000256" key="1">
    <source>
        <dbReference type="ARBA" id="ARBA00004123"/>
    </source>
</evidence>
<protein>
    <submittedName>
        <fullName evidence="8">RNA polymerase III transcription factor IIIC subunit-domain-containing protein</fullName>
    </submittedName>
</protein>
<dbReference type="InterPro" id="IPR019136">
    <property type="entry name" value="TF_IIIC_su-5_HTH"/>
</dbReference>
<feature type="compositionally biased region" description="Acidic residues" evidence="5">
    <location>
        <begin position="642"/>
        <end position="668"/>
    </location>
</feature>
<feature type="region of interest" description="Disordered" evidence="5">
    <location>
        <begin position="94"/>
        <end position="139"/>
    </location>
</feature>
<dbReference type="OrthoDB" id="5598268at2759"/>
<name>A0A9P8Y9R8_9PEZI</name>
<keyword evidence="4" id="KW-0539">Nucleus</keyword>
<dbReference type="GO" id="GO:0001003">
    <property type="term" value="F:RNA polymerase III type 2 promoter sequence-specific DNA binding"/>
    <property type="evidence" value="ECO:0007669"/>
    <property type="project" value="TreeGrafter"/>
</dbReference>
<keyword evidence="2" id="KW-0238">DNA-binding</keyword>
<dbReference type="Pfam" id="PF09734">
    <property type="entry name" value="Tau95"/>
    <property type="match status" value="1"/>
</dbReference>
<dbReference type="GeneID" id="70188133"/>
<dbReference type="GO" id="GO:0006384">
    <property type="term" value="P:transcription initiation at RNA polymerase III promoter"/>
    <property type="evidence" value="ECO:0007669"/>
    <property type="project" value="InterPro"/>
</dbReference>
<dbReference type="Gene3D" id="3.30.200.160">
    <property type="entry name" value="TFIIIC, subcomplex tauA, subunit Sfc1, barrel domain"/>
    <property type="match status" value="1"/>
</dbReference>
<evidence type="ECO:0000256" key="3">
    <source>
        <dbReference type="ARBA" id="ARBA00023163"/>
    </source>
</evidence>
<evidence type="ECO:0000256" key="5">
    <source>
        <dbReference type="SAM" id="MobiDB-lite"/>
    </source>
</evidence>
<comment type="subcellular location">
    <subcellularLocation>
        <location evidence="1">Nucleus</location>
    </subcellularLocation>
</comment>
<dbReference type="InterPro" id="IPR042536">
    <property type="entry name" value="TFIIIC_tauA_Sfc1"/>
</dbReference>
<evidence type="ECO:0000259" key="7">
    <source>
        <dbReference type="Pfam" id="PF17682"/>
    </source>
</evidence>
<evidence type="ECO:0000313" key="9">
    <source>
        <dbReference type="Proteomes" id="UP000756346"/>
    </source>
</evidence>
<sequence>MEPESQLAEEPATAPRLAIPATNIVAIEHPSPVYNLEAGLQSFGPQPKFDKLLLPTIEPHALPLWFRPHNPAAKPITSHHAASNNILLRVTVPRRTGRKRRRGTDDEFQPATPAPPRRSHVGRVGSANRQDKPKSILRRLQDNAEEYRVEAVGMIHDSHRYRGLADFQFANADNPFLVNVAKHLLPLDPTKYRAFKLTPGMTSKPGDDIIPPPHFTDRTVPFFYQYEQNPLVRIEGTDADGEPLFVNVQGKNILTYSHFIPTDHFPVPDKPKRLETDTAPVKDNVLNAIRKAFDERPIWTRRALSNRLRGLVTENQMKVGIPLVGYQFRGGPWRDAVIRYGIDPRSDPKYRIYQTLQFKLVRNVVGQTKLPWQTIRKGQTKHYAPDNVLSHLWDGEGYSTDGKFWQLCDVTDPFLRRMLDGAPLRPECDLAESGWYYKAFWAKVKLFMKAKMVAIKHGRMGSDAADEPRRDNYIYNSYLAARLRNIPDDSDDKINPLLNPLLYPMSDLKGIAGKWRNSKLYPEDRGRTEKSTRRSAPGTAAAAGSVATAAAASATADDAEGDGGHDAGDDGAALLDDDDEVDFGGPAGDDGPDWEEEVASGGDDDDDEDDDDEDQDEDEDEDENDDREDDGIDDGASPSNRDDDDNVVEDDDDDPAEPDDGNEDEDPGSDDHAGDDSDTVMG</sequence>
<reference evidence="8" key="1">
    <citation type="journal article" date="2021" name="Nat. Commun.">
        <title>Genetic determinants of endophytism in the Arabidopsis root mycobiome.</title>
        <authorList>
            <person name="Mesny F."/>
            <person name="Miyauchi S."/>
            <person name="Thiergart T."/>
            <person name="Pickel B."/>
            <person name="Atanasova L."/>
            <person name="Karlsson M."/>
            <person name="Huettel B."/>
            <person name="Barry K.W."/>
            <person name="Haridas S."/>
            <person name="Chen C."/>
            <person name="Bauer D."/>
            <person name="Andreopoulos W."/>
            <person name="Pangilinan J."/>
            <person name="LaButti K."/>
            <person name="Riley R."/>
            <person name="Lipzen A."/>
            <person name="Clum A."/>
            <person name="Drula E."/>
            <person name="Henrissat B."/>
            <person name="Kohler A."/>
            <person name="Grigoriev I.V."/>
            <person name="Martin F.M."/>
            <person name="Hacquard S."/>
        </authorList>
    </citation>
    <scope>NUCLEOTIDE SEQUENCE</scope>
    <source>
        <strain evidence="8">MPI-CAGE-CH-0230</strain>
    </source>
</reference>
<dbReference type="EMBL" id="JAGTJQ010000004">
    <property type="protein sequence ID" value="KAH7033380.1"/>
    <property type="molecule type" value="Genomic_DNA"/>
</dbReference>
<evidence type="ECO:0000313" key="8">
    <source>
        <dbReference type="EMBL" id="KAH7033380.1"/>
    </source>
</evidence>
<dbReference type="InterPro" id="IPR040454">
    <property type="entry name" value="TF_IIIC_Tfc1/Sfc1"/>
</dbReference>
<dbReference type="InterPro" id="IPR041499">
    <property type="entry name" value="Tfc1/Sfc1_N"/>
</dbReference>
<organism evidence="8 9">
    <name type="scientific">Microdochium trichocladiopsis</name>
    <dbReference type="NCBI Taxonomy" id="1682393"/>
    <lineage>
        <taxon>Eukaryota</taxon>
        <taxon>Fungi</taxon>
        <taxon>Dikarya</taxon>
        <taxon>Ascomycota</taxon>
        <taxon>Pezizomycotina</taxon>
        <taxon>Sordariomycetes</taxon>
        <taxon>Xylariomycetidae</taxon>
        <taxon>Xylariales</taxon>
        <taxon>Microdochiaceae</taxon>
        <taxon>Microdochium</taxon>
    </lineage>
</organism>
<dbReference type="Pfam" id="PF17682">
    <property type="entry name" value="Tau95_N"/>
    <property type="match status" value="1"/>
</dbReference>